<evidence type="ECO:0000313" key="13">
    <source>
        <dbReference type="EMBL" id="ACI65307.1"/>
    </source>
</evidence>
<dbReference type="InterPro" id="IPR050205">
    <property type="entry name" value="CDPK_Ser/Thr_kinases"/>
</dbReference>
<dbReference type="CDD" id="cd05117">
    <property type="entry name" value="STKc_CAMK"/>
    <property type="match status" value="1"/>
</dbReference>
<evidence type="ECO:0000313" key="14">
    <source>
        <dbReference type="Proteomes" id="UP000000759"/>
    </source>
</evidence>
<dbReference type="Gene3D" id="3.30.200.20">
    <property type="entry name" value="Phosphorylase Kinase, domain 1"/>
    <property type="match status" value="1"/>
</dbReference>
<feature type="domain" description="EF-hand" evidence="12">
    <location>
        <begin position="328"/>
        <end position="363"/>
    </location>
</feature>
<name>B5Y3G3_PHATC</name>
<dbReference type="Gene3D" id="1.10.238.10">
    <property type="entry name" value="EF-hand"/>
    <property type="match status" value="2"/>
</dbReference>
<reference evidence="13 14" key="1">
    <citation type="journal article" date="2008" name="Nature">
        <title>The Phaeodactylum genome reveals the evolutionary history of diatom genomes.</title>
        <authorList>
            <person name="Bowler C."/>
            <person name="Allen A.E."/>
            <person name="Badger J.H."/>
            <person name="Grimwood J."/>
            <person name="Jabbari K."/>
            <person name="Kuo A."/>
            <person name="Maheswari U."/>
            <person name="Martens C."/>
            <person name="Maumus F."/>
            <person name="Otillar R.P."/>
            <person name="Rayko E."/>
            <person name="Salamov A."/>
            <person name="Vandepoele K."/>
            <person name="Beszteri B."/>
            <person name="Gruber A."/>
            <person name="Heijde M."/>
            <person name="Katinka M."/>
            <person name="Mock T."/>
            <person name="Valentin K."/>
            <person name="Verret F."/>
            <person name="Berges J.A."/>
            <person name="Brownlee C."/>
            <person name="Cadoret J.P."/>
            <person name="Chiovitti A."/>
            <person name="Choi C.J."/>
            <person name="Coesel S."/>
            <person name="De Martino A."/>
            <person name="Detter J.C."/>
            <person name="Durkin C."/>
            <person name="Falciatore A."/>
            <person name="Fournet J."/>
            <person name="Haruta M."/>
            <person name="Huysman M.J."/>
            <person name="Jenkins B.D."/>
            <person name="Jiroutova K."/>
            <person name="Jorgensen R.E."/>
            <person name="Joubert Y."/>
            <person name="Kaplan A."/>
            <person name="Kroger N."/>
            <person name="Kroth P.G."/>
            <person name="La Roche J."/>
            <person name="Lindquist E."/>
            <person name="Lommer M."/>
            <person name="Martin-Jezequel V."/>
            <person name="Lopez P.J."/>
            <person name="Lucas S."/>
            <person name="Mangogna M."/>
            <person name="McGinnis K."/>
            <person name="Medlin L.K."/>
            <person name="Montsant A."/>
            <person name="Oudot-Le Secq M.P."/>
            <person name="Napoli C."/>
            <person name="Obornik M."/>
            <person name="Parker M.S."/>
            <person name="Petit J.L."/>
            <person name="Porcel B.M."/>
            <person name="Poulsen N."/>
            <person name="Robison M."/>
            <person name="Rychlewski L."/>
            <person name="Rynearson T.A."/>
            <person name="Schmutz J."/>
            <person name="Shapiro H."/>
            <person name="Siaut M."/>
            <person name="Stanley M."/>
            <person name="Sussman M.R."/>
            <person name="Taylor A.R."/>
            <person name="Vardi A."/>
            <person name="von Dassow P."/>
            <person name="Vyverman W."/>
            <person name="Willis A."/>
            <person name="Wyrwicz L.S."/>
            <person name="Rokhsar D.S."/>
            <person name="Weissenbach J."/>
            <person name="Armbrust E.V."/>
            <person name="Green B.R."/>
            <person name="Van de Peer Y."/>
            <person name="Grigoriev I.V."/>
        </authorList>
    </citation>
    <scope>NUCLEOTIDE SEQUENCE [LARGE SCALE GENOMIC DNA]</scope>
    <source>
        <strain evidence="13 14">CCAP 1055/1</strain>
    </source>
</reference>
<dbReference type="GO" id="GO:0005524">
    <property type="term" value="F:ATP binding"/>
    <property type="evidence" value="ECO:0007669"/>
    <property type="project" value="UniProtKB-UniRule"/>
</dbReference>
<evidence type="ECO:0000256" key="9">
    <source>
        <dbReference type="PROSITE-ProRule" id="PRU10141"/>
    </source>
</evidence>
<feature type="domain" description="EF-hand" evidence="12">
    <location>
        <begin position="431"/>
        <end position="466"/>
    </location>
</feature>
<dbReference type="SMART" id="SM00054">
    <property type="entry name" value="EFh"/>
    <property type="match status" value="4"/>
</dbReference>
<dbReference type="AlphaFoldDB" id="B5Y3G3"/>
<keyword evidence="4 9" id="KW-0547">Nucleotide-binding</keyword>
<comment type="similarity">
    <text evidence="8">Belongs to the protein kinase superfamily. Ser/Thr protein kinase family. CDPK subfamily.</text>
</comment>
<dbReference type="PaxDb" id="2850-Phatr21006"/>
<dbReference type="PROSITE" id="PS50222">
    <property type="entry name" value="EF_HAND_2"/>
    <property type="match status" value="3"/>
</dbReference>
<dbReference type="InterPro" id="IPR008271">
    <property type="entry name" value="Ser/Thr_kinase_AS"/>
</dbReference>
<dbReference type="Gene3D" id="1.10.510.10">
    <property type="entry name" value="Transferase(Phosphotransferase) domain 1"/>
    <property type="match status" value="1"/>
</dbReference>
<feature type="domain" description="EF-hand" evidence="12">
    <location>
        <begin position="364"/>
        <end position="397"/>
    </location>
</feature>
<keyword evidence="5" id="KW-0418">Kinase</keyword>
<evidence type="ECO:0000256" key="7">
    <source>
        <dbReference type="ARBA" id="ARBA00022840"/>
    </source>
</evidence>
<dbReference type="EMBL" id="CP001141">
    <property type="protein sequence ID" value="ACI65307.1"/>
    <property type="molecule type" value="Genomic_DNA"/>
</dbReference>
<dbReference type="GO" id="GO:0004674">
    <property type="term" value="F:protein serine/threonine kinase activity"/>
    <property type="evidence" value="ECO:0007669"/>
    <property type="project" value="UniProtKB-KW"/>
</dbReference>
<evidence type="ECO:0000259" key="11">
    <source>
        <dbReference type="PROSITE" id="PS50011"/>
    </source>
</evidence>
<feature type="non-terminal residue" evidence="13">
    <location>
        <position position="466"/>
    </location>
</feature>
<dbReference type="CDD" id="cd00051">
    <property type="entry name" value="EFh"/>
    <property type="match status" value="2"/>
</dbReference>
<dbReference type="InterPro" id="IPR011009">
    <property type="entry name" value="Kinase-like_dom_sf"/>
</dbReference>
<dbReference type="SUPFAM" id="SSF47473">
    <property type="entry name" value="EF-hand"/>
    <property type="match status" value="1"/>
</dbReference>
<dbReference type="RefSeq" id="XP_002185837.1">
    <property type="nucleotide sequence ID" value="XM_002185801.1"/>
</dbReference>
<feature type="domain" description="Protein kinase" evidence="11">
    <location>
        <begin position="27"/>
        <end position="281"/>
    </location>
</feature>
<keyword evidence="6" id="KW-0106">Calcium</keyword>
<evidence type="ECO:0000256" key="3">
    <source>
        <dbReference type="ARBA" id="ARBA00022679"/>
    </source>
</evidence>
<dbReference type="InterPro" id="IPR018247">
    <property type="entry name" value="EF_Hand_1_Ca_BS"/>
</dbReference>
<evidence type="ECO:0000259" key="12">
    <source>
        <dbReference type="PROSITE" id="PS50222"/>
    </source>
</evidence>
<keyword evidence="3" id="KW-0808">Transferase</keyword>
<dbReference type="HOGENOM" id="CLU_000288_37_4_1"/>
<evidence type="ECO:0000256" key="5">
    <source>
        <dbReference type="ARBA" id="ARBA00022777"/>
    </source>
</evidence>
<comment type="cofactor">
    <cofactor evidence="1">
        <name>Mg(2+)</name>
        <dbReference type="ChEBI" id="CHEBI:18420"/>
    </cofactor>
</comment>
<dbReference type="PROSITE" id="PS00018">
    <property type="entry name" value="EF_HAND_1"/>
    <property type="match status" value="3"/>
</dbReference>
<evidence type="ECO:0000256" key="10">
    <source>
        <dbReference type="RuleBase" id="RU000304"/>
    </source>
</evidence>
<evidence type="ECO:0000256" key="4">
    <source>
        <dbReference type="ARBA" id="ARBA00022741"/>
    </source>
</evidence>
<dbReference type="FunFam" id="1.10.238.10:FF:000001">
    <property type="entry name" value="Calmodulin 1"/>
    <property type="match status" value="1"/>
</dbReference>
<evidence type="ECO:0000256" key="8">
    <source>
        <dbReference type="ARBA" id="ARBA00024334"/>
    </source>
</evidence>
<dbReference type="STRING" id="556484.B5Y3G3"/>
<dbReference type="eggNOG" id="KOG0032">
    <property type="taxonomic scope" value="Eukaryota"/>
</dbReference>
<organism evidence="13 14">
    <name type="scientific">Phaeodactylum tricornutum (strain CCAP 1055/1)</name>
    <dbReference type="NCBI Taxonomy" id="556484"/>
    <lineage>
        <taxon>Eukaryota</taxon>
        <taxon>Sar</taxon>
        <taxon>Stramenopiles</taxon>
        <taxon>Ochrophyta</taxon>
        <taxon>Bacillariophyta</taxon>
        <taxon>Bacillariophyceae</taxon>
        <taxon>Bacillariophycidae</taxon>
        <taxon>Naviculales</taxon>
        <taxon>Phaeodactylaceae</taxon>
        <taxon>Phaeodactylum</taxon>
    </lineage>
</organism>
<evidence type="ECO:0000256" key="2">
    <source>
        <dbReference type="ARBA" id="ARBA00022527"/>
    </source>
</evidence>
<dbReference type="InterPro" id="IPR002048">
    <property type="entry name" value="EF_hand_dom"/>
</dbReference>
<dbReference type="KEGG" id="pti:PHATR_21006"/>
<dbReference type="Proteomes" id="UP000000759">
    <property type="component" value="Chromosome 11"/>
</dbReference>
<dbReference type="OrthoDB" id="40902at2759"/>
<dbReference type="GeneID" id="7204601"/>
<dbReference type="Pfam" id="PF00069">
    <property type="entry name" value="Pkinase"/>
    <property type="match status" value="1"/>
</dbReference>
<dbReference type="PROSITE" id="PS50011">
    <property type="entry name" value="PROTEIN_KINASE_DOM"/>
    <property type="match status" value="1"/>
</dbReference>
<keyword evidence="2 10" id="KW-0723">Serine/threonine-protein kinase</keyword>
<dbReference type="FunFam" id="3.30.200.20:FF:000042">
    <property type="entry name" value="Aurora kinase A"/>
    <property type="match status" value="1"/>
</dbReference>
<accession>B5Y3G3</accession>
<evidence type="ECO:0000256" key="6">
    <source>
        <dbReference type="ARBA" id="ARBA00022837"/>
    </source>
</evidence>
<dbReference type="SMART" id="SM00220">
    <property type="entry name" value="S_TKc"/>
    <property type="match status" value="1"/>
</dbReference>
<feature type="binding site" evidence="9">
    <location>
        <position position="57"/>
    </location>
    <ligand>
        <name>ATP</name>
        <dbReference type="ChEBI" id="CHEBI:30616"/>
    </ligand>
</feature>
<keyword evidence="14" id="KW-1185">Reference proteome</keyword>
<dbReference type="Pfam" id="PF13499">
    <property type="entry name" value="EF-hand_7"/>
    <property type="match status" value="2"/>
</dbReference>
<dbReference type="PROSITE" id="PS00107">
    <property type="entry name" value="PROTEIN_KINASE_ATP"/>
    <property type="match status" value="1"/>
</dbReference>
<keyword evidence="7 9" id="KW-0067">ATP-binding</keyword>
<dbReference type="InterPro" id="IPR011992">
    <property type="entry name" value="EF-hand-dom_pair"/>
</dbReference>
<sequence length="466" mass="53585">MDELPITDPSIHANLLLESKEDVFKKYSVVQVLGNGSMGTVSKTREHNSQDYIYALKSIILDRVSSVFLDELRNEILILRSLDHPNIVKAHEVYYTRKQIYLVLELCDGGDLYTRSPYSERESARILQQILSAVRYMHDHGIVHRDLKFENIMFENNSPSARVKIIDFGLSKKFLGKPSYMTERVGTVYTMAPQVLQGVYSSQADLWSAGVIAYMLLSASKPFYHKRRRKMIDQIMRADFGYNAPVWKQISESAQDFVSRLLVVDPKKRLNAEKALDHSWIVNRERLPDETPSEDLLAAVDDCLVNYRQTSELKKLALNMIAHRSTAEEIMQLRKVFDSYDTSNDGIITFDEFKAALHKMKYPDEIVQEVFSSIDVNRNGHIQYTEFIASTVLAQGHIAEDRVAVAFDRLDSDDTGFISKKNLQNALGKEYTPELVENIMEEVDKDRDGKISYTEFLQYFRKETSN</sequence>
<dbReference type="PROSITE" id="PS00108">
    <property type="entry name" value="PROTEIN_KINASE_ST"/>
    <property type="match status" value="1"/>
</dbReference>
<proteinExistence type="inferred from homology"/>
<protein>
    <submittedName>
        <fullName evidence="13">Uncharacterized protein</fullName>
    </submittedName>
</protein>
<dbReference type="InterPro" id="IPR017441">
    <property type="entry name" value="Protein_kinase_ATP_BS"/>
</dbReference>
<dbReference type="FunFam" id="1.10.510.10:FF:000571">
    <property type="entry name" value="Maternal embryonic leucine zipper kinase"/>
    <property type="match status" value="1"/>
</dbReference>
<dbReference type="InParanoid" id="B5Y3G3"/>
<dbReference type="InterPro" id="IPR000719">
    <property type="entry name" value="Prot_kinase_dom"/>
</dbReference>
<gene>
    <name evidence="13" type="ORF">PHATR_21006</name>
</gene>
<dbReference type="GO" id="GO:0005509">
    <property type="term" value="F:calcium ion binding"/>
    <property type="evidence" value="ECO:0007669"/>
    <property type="project" value="InterPro"/>
</dbReference>
<dbReference type="PANTHER" id="PTHR24349">
    <property type="entry name" value="SERINE/THREONINE-PROTEIN KINASE"/>
    <property type="match status" value="1"/>
</dbReference>
<evidence type="ECO:0000256" key="1">
    <source>
        <dbReference type="ARBA" id="ARBA00001946"/>
    </source>
</evidence>
<reference evidence="14" key="2">
    <citation type="submission" date="2008-08" db="EMBL/GenBank/DDBJ databases">
        <authorList>
            <consortium name="Diatom Consortium"/>
            <person name="Grigoriev I."/>
            <person name="Grimwood J."/>
            <person name="Kuo A."/>
            <person name="Otillar R.P."/>
            <person name="Salamov A."/>
            <person name="Detter J.C."/>
            <person name="Lindquist E."/>
            <person name="Shapiro H."/>
            <person name="Lucas S."/>
            <person name="Glavina del Rio T."/>
            <person name="Pitluck S."/>
            <person name="Rokhsar D."/>
            <person name="Bowler C."/>
        </authorList>
    </citation>
    <scope>GENOME REANNOTATION</scope>
    <source>
        <strain evidence="14">CCAP 1055/1</strain>
    </source>
</reference>
<dbReference type="SUPFAM" id="SSF56112">
    <property type="entry name" value="Protein kinase-like (PK-like)"/>
    <property type="match status" value="1"/>
</dbReference>